<proteinExistence type="predicted"/>
<evidence type="ECO:0000313" key="5">
    <source>
        <dbReference type="EMBL" id="GLC58883.1"/>
    </source>
</evidence>
<dbReference type="PANTHER" id="PTHR16017:SF0">
    <property type="entry name" value="WD REPEAT-CONTAINING PROTEIN 70"/>
    <property type="match status" value="1"/>
</dbReference>
<feature type="compositionally biased region" description="Pro residues" evidence="4">
    <location>
        <begin position="164"/>
        <end position="173"/>
    </location>
</feature>
<dbReference type="SUPFAM" id="SSF50978">
    <property type="entry name" value="WD40 repeat-like"/>
    <property type="match status" value="1"/>
</dbReference>
<feature type="compositionally biased region" description="Basic and acidic residues" evidence="4">
    <location>
        <begin position="710"/>
        <end position="729"/>
    </location>
</feature>
<feature type="repeat" description="WD" evidence="3">
    <location>
        <begin position="471"/>
        <end position="497"/>
    </location>
</feature>
<dbReference type="InterPro" id="IPR001680">
    <property type="entry name" value="WD40_rpt"/>
</dbReference>
<feature type="compositionally biased region" description="Acidic residues" evidence="4">
    <location>
        <begin position="94"/>
        <end position="105"/>
    </location>
</feature>
<feature type="compositionally biased region" description="Basic and acidic residues" evidence="4">
    <location>
        <begin position="127"/>
        <end position="136"/>
    </location>
</feature>
<keyword evidence="2" id="KW-0677">Repeat</keyword>
<dbReference type="GO" id="GO:0005634">
    <property type="term" value="C:nucleus"/>
    <property type="evidence" value="ECO:0007669"/>
    <property type="project" value="TreeGrafter"/>
</dbReference>
<name>A0A9W6BVC5_9CHLO</name>
<dbReference type="AlphaFoldDB" id="A0A9W6BVC5"/>
<feature type="compositionally biased region" description="Low complexity" evidence="4">
    <location>
        <begin position="12"/>
        <end position="25"/>
    </location>
</feature>
<keyword evidence="6" id="KW-1185">Reference proteome</keyword>
<feature type="compositionally biased region" description="Pro residues" evidence="4">
    <location>
        <begin position="71"/>
        <end position="80"/>
    </location>
</feature>
<protein>
    <submittedName>
        <fullName evidence="5">Uncharacterized protein</fullName>
    </submittedName>
</protein>
<feature type="repeat" description="WD" evidence="3">
    <location>
        <begin position="536"/>
        <end position="570"/>
    </location>
</feature>
<evidence type="ECO:0000313" key="6">
    <source>
        <dbReference type="Proteomes" id="UP001165080"/>
    </source>
</evidence>
<feature type="repeat" description="WD" evidence="3">
    <location>
        <begin position="416"/>
        <end position="449"/>
    </location>
</feature>
<comment type="caution">
    <text evidence="5">The sequence shown here is derived from an EMBL/GenBank/DDBJ whole genome shotgun (WGS) entry which is preliminary data.</text>
</comment>
<feature type="compositionally biased region" description="Gly residues" evidence="4">
    <location>
        <begin position="250"/>
        <end position="260"/>
    </location>
</feature>
<dbReference type="GO" id="GO:0035861">
    <property type="term" value="C:site of double-strand break"/>
    <property type="evidence" value="ECO:0007669"/>
    <property type="project" value="TreeGrafter"/>
</dbReference>
<dbReference type="PRINTS" id="PR00320">
    <property type="entry name" value="GPROTEINBRPT"/>
</dbReference>
<gene>
    <name evidence="5" type="primary">PLESTBF000692</name>
    <name evidence="5" type="ORF">PLESTB_001413100</name>
</gene>
<organism evidence="5 6">
    <name type="scientific">Pleodorina starrii</name>
    <dbReference type="NCBI Taxonomy" id="330485"/>
    <lineage>
        <taxon>Eukaryota</taxon>
        <taxon>Viridiplantae</taxon>
        <taxon>Chlorophyta</taxon>
        <taxon>core chlorophytes</taxon>
        <taxon>Chlorophyceae</taxon>
        <taxon>CS clade</taxon>
        <taxon>Chlamydomonadales</taxon>
        <taxon>Volvocaceae</taxon>
        <taxon>Pleodorina</taxon>
    </lineage>
</organism>
<evidence type="ECO:0000256" key="1">
    <source>
        <dbReference type="ARBA" id="ARBA00022574"/>
    </source>
</evidence>
<dbReference type="PROSITE" id="PS50294">
    <property type="entry name" value="WD_REPEATS_REGION"/>
    <property type="match status" value="2"/>
</dbReference>
<feature type="region of interest" description="Disordered" evidence="4">
    <location>
        <begin position="1"/>
        <end position="308"/>
    </location>
</feature>
<reference evidence="5 6" key="1">
    <citation type="journal article" date="2023" name="Commun. Biol.">
        <title>Reorganization of the ancestral sex-determining regions during the evolution of trioecy in Pleodorina starrii.</title>
        <authorList>
            <person name="Takahashi K."/>
            <person name="Suzuki S."/>
            <person name="Kawai-Toyooka H."/>
            <person name="Yamamoto K."/>
            <person name="Hamaji T."/>
            <person name="Ootsuki R."/>
            <person name="Yamaguchi H."/>
            <person name="Kawachi M."/>
            <person name="Higashiyama T."/>
            <person name="Nozaki H."/>
        </authorList>
    </citation>
    <scope>NUCLEOTIDE SEQUENCE [LARGE SCALE GENOMIC DNA]</scope>
    <source>
        <strain evidence="5 6">NIES-4479</strain>
    </source>
</reference>
<feature type="repeat" description="WD" evidence="3">
    <location>
        <begin position="315"/>
        <end position="347"/>
    </location>
</feature>
<evidence type="ECO:0000256" key="2">
    <source>
        <dbReference type="ARBA" id="ARBA00022737"/>
    </source>
</evidence>
<feature type="compositionally biased region" description="Acidic residues" evidence="4">
    <location>
        <begin position="276"/>
        <end position="289"/>
    </location>
</feature>
<dbReference type="Gene3D" id="2.130.10.10">
    <property type="entry name" value="YVTN repeat-like/Quinoprotein amine dehydrogenase"/>
    <property type="match status" value="2"/>
</dbReference>
<evidence type="ECO:0000256" key="3">
    <source>
        <dbReference type="PROSITE-ProRule" id="PRU00221"/>
    </source>
</evidence>
<dbReference type="InterPro" id="IPR015943">
    <property type="entry name" value="WD40/YVTN_repeat-like_dom_sf"/>
</dbReference>
<dbReference type="PANTHER" id="PTHR16017">
    <property type="entry name" value="GASTRULATION DEFECTIVE PROTEIN 1-RELATED"/>
    <property type="match status" value="1"/>
</dbReference>
<dbReference type="EMBL" id="BRXU01000025">
    <property type="protein sequence ID" value="GLC58883.1"/>
    <property type="molecule type" value="Genomic_DNA"/>
</dbReference>
<dbReference type="InterPro" id="IPR020472">
    <property type="entry name" value="WD40_PAC1"/>
</dbReference>
<dbReference type="PROSITE" id="PS50082">
    <property type="entry name" value="WD_REPEATS_2"/>
    <property type="match status" value="4"/>
</dbReference>
<evidence type="ECO:0000256" key="4">
    <source>
        <dbReference type="SAM" id="MobiDB-lite"/>
    </source>
</evidence>
<dbReference type="Proteomes" id="UP001165080">
    <property type="component" value="Unassembled WGS sequence"/>
</dbReference>
<dbReference type="SMART" id="SM00320">
    <property type="entry name" value="WD40"/>
    <property type="match status" value="5"/>
</dbReference>
<feature type="compositionally biased region" description="Pro residues" evidence="4">
    <location>
        <begin position="210"/>
        <end position="227"/>
    </location>
</feature>
<dbReference type="InterPro" id="IPR036322">
    <property type="entry name" value="WD40_repeat_dom_sf"/>
</dbReference>
<dbReference type="InterPro" id="IPR051858">
    <property type="entry name" value="WD_repeat_GAD-1"/>
</dbReference>
<feature type="compositionally biased region" description="Gly residues" evidence="4">
    <location>
        <begin position="195"/>
        <end position="208"/>
    </location>
</feature>
<feature type="region of interest" description="Disordered" evidence="4">
    <location>
        <begin position="710"/>
        <end position="744"/>
    </location>
</feature>
<sequence>MSSDDDAEELAAMRAQRAARMGGAATLSQLKELQKRTEAAAAGGGDYFDKGDRAAASGGGGRASGPSAPAVGPPRPPPRQPENQGRPPGRGGGDDDDDSGDDDAGEKEAAATAAADRDAGRGGWSEEADRMDDPIRAHLPMSFGVQERKVANPTTVHNAFRRSPSPPPGPGPGPGSSRAAAAGGTFGPPRPPPGKGGAAAGGGGGGAFGPPRPPPPGSGTFGPPRPPQRGAGGGEEEEAEVGPRRPPGDSGRGGGGGGGGEEGDEDLVGPPRPPADSEEGSDDDDDADDDPRVGVAEDEEDDDPYGLPITHEAVLKGHSKAVSCLDVEHSGTRMVTGSYDYTVRVYDFHGMKSDMRSFRDLEPSDGHPVLSVSWSPSGDAFLAVTGAAQAKIYDRDGRALGEFIRGDMYIRDARNTKGHISGLTGGWWHPTDRYTAITSSEDGTVRIWDTHNILQKTVIKPSLARPVRTAVTAVSYNSTGSLIGAGLADGTVQVWSVAGKFGVSAAVGQVLPPKPQMVEKQGWSYVSKPNQLIRDAHESGTEITSLCFSSDNHTLLSRGTDGTLKIWDLRRFQTPVHVHGNLPAAYAQTRAIFSPDESLILTGTGGSGGPTADGGSEGAVVFFNRAKNELVRKVGMPGNVTALSWHHRLNQIFVGIGNRKSGETHALYDLTRSERGVVAAASRRPRVASPLDFTPPVIIKNPHALPMYREDPAKKRKAEKEATKSRRPDPGMVAGRGKQGRLGATGGTLLTQHLLKQRGGLMAPEHEMDPRQAILRHADKAKDEFSAWTAAYRATQPKPVFTQEQNEEEEEAE</sequence>
<accession>A0A9W6BVC5</accession>
<keyword evidence="1 3" id="KW-0853">WD repeat</keyword>
<dbReference type="Pfam" id="PF00400">
    <property type="entry name" value="WD40"/>
    <property type="match status" value="4"/>
</dbReference>